<name>A0ABU8HGF4_9BACI</name>
<dbReference type="EMBL" id="JBBAXC010000011">
    <property type="protein sequence ID" value="MEI5908247.1"/>
    <property type="molecule type" value="Genomic_DNA"/>
</dbReference>
<organism evidence="2 3">
    <name type="scientific">Bacillus spongiae</name>
    <dbReference type="NCBI Taxonomy" id="2683610"/>
    <lineage>
        <taxon>Bacteria</taxon>
        <taxon>Bacillati</taxon>
        <taxon>Bacillota</taxon>
        <taxon>Bacilli</taxon>
        <taxon>Bacillales</taxon>
        <taxon>Bacillaceae</taxon>
        <taxon>Bacillus</taxon>
    </lineage>
</organism>
<dbReference type="NCBIfam" id="NF009123">
    <property type="entry name" value="PRK12475.1"/>
    <property type="match status" value="1"/>
</dbReference>
<dbReference type="Gene3D" id="3.40.50.720">
    <property type="entry name" value="NAD(P)-binding Rossmann-like Domain"/>
    <property type="match status" value="1"/>
</dbReference>
<evidence type="ECO:0000259" key="1">
    <source>
        <dbReference type="Pfam" id="PF00899"/>
    </source>
</evidence>
<keyword evidence="2" id="KW-0808">Transferase</keyword>
<dbReference type="Pfam" id="PF00899">
    <property type="entry name" value="ThiF"/>
    <property type="match status" value="1"/>
</dbReference>
<gene>
    <name evidence="2" type="ORF">WAK64_14405</name>
</gene>
<keyword evidence="3" id="KW-1185">Reference proteome</keyword>
<sequence length="337" mass="37795">MNDRYSRQILFKPIGIDGQSEISNKHVLIVGAGALGASNAEVLVRAGIGKLTIIDRDYVEWSNLQRQLLYTEEDATNQLPKAIAARNRLNEINSSVEIEAHVMDATVQSLLPLLQDVDLLLDSTDNFDTRFIINDLAQQVGMPWIYGSCVGSSGMSYTIIPGKTPCFRCLVENMPLQGATCDTAGIIFPTVQMVSTYQTTEALKILVNDNKSLRTELVTFDLWQNQYYTMNVERAKKQDCPSCGTDPTAPFLQREKRMKSTVLCGRNTVQLRSATNQLNLEELEKSLINIGTVKRNPYLLSVELKDFRLVFFKDGRTLVHGTNDIKKAKTIYYQLLG</sequence>
<dbReference type="InterPro" id="IPR045886">
    <property type="entry name" value="ThiF/MoeB/HesA"/>
</dbReference>
<dbReference type="GO" id="GO:0016779">
    <property type="term" value="F:nucleotidyltransferase activity"/>
    <property type="evidence" value="ECO:0007669"/>
    <property type="project" value="UniProtKB-KW"/>
</dbReference>
<dbReference type="PANTHER" id="PTHR10953:SF102">
    <property type="entry name" value="ADENYLYLTRANSFERASE AND SULFURTRANSFERASE MOCS3"/>
    <property type="match status" value="1"/>
</dbReference>
<reference evidence="2 3" key="1">
    <citation type="journal article" date="2018" name="J. Microbiol.">
        <title>Bacillus spongiae sp. nov., isolated from sponge of Jeju Island.</title>
        <authorList>
            <person name="Lee G.E."/>
            <person name="Im W.T."/>
            <person name="Park J.S."/>
        </authorList>
    </citation>
    <scope>NUCLEOTIDE SEQUENCE [LARGE SCALE GENOMIC DNA]</scope>
    <source>
        <strain evidence="2 3">135PIL107-10</strain>
    </source>
</reference>
<evidence type="ECO:0000313" key="2">
    <source>
        <dbReference type="EMBL" id="MEI5908247.1"/>
    </source>
</evidence>
<comment type="caution">
    <text evidence="2">The sequence shown here is derived from an EMBL/GenBank/DDBJ whole genome shotgun (WGS) entry which is preliminary data.</text>
</comment>
<dbReference type="PANTHER" id="PTHR10953">
    <property type="entry name" value="UBIQUITIN-ACTIVATING ENZYME E1"/>
    <property type="match status" value="1"/>
</dbReference>
<dbReference type="SUPFAM" id="SSF69572">
    <property type="entry name" value="Activating enzymes of the ubiquitin-like proteins"/>
    <property type="match status" value="1"/>
</dbReference>
<dbReference type="CDD" id="cd00757">
    <property type="entry name" value="ThiF_MoeB_HesA_family"/>
    <property type="match status" value="1"/>
</dbReference>
<dbReference type="InterPro" id="IPR035985">
    <property type="entry name" value="Ubiquitin-activating_enz"/>
</dbReference>
<keyword evidence="2" id="KW-0548">Nucleotidyltransferase</keyword>
<evidence type="ECO:0000313" key="3">
    <source>
        <dbReference type="Proteomes" id="UP001312865"/>
    </source>
</evidence>
<feature type="domain" description="THIF-type NAD/FAD binding fold" evidence="1">
    <location>
        <begin position="5"/>
        <end position="241"/>
    </location>
</feature>
<dbReference type="RefSeq" id="WP_336587685.1">
    <property type="nucleotide sequence ID" value="NZ_JBBAXC010000011.1"/>
</dbReference>
<dbReference type="InterPro" id="IPR000594">
    <property type="entry name" value="ThiF_NAD_FAD-bd"/>
</dbReference>
<dbReference type="Proteomes" id="UP001312865">
    <property type="component" value="Unassembled WGS sequence"/>
</dbReference>
<accession>A0ABU8HGF4</accession>
<protein>
    <submittedName>
        <fullName evidence="2">MoeB/ThiF family adenylyltransferase</fullName>
    </submittedName>
</protein>
<proteinExistence type="predicted"/>